<evidence type="ECO:0000256" key="6">
    <source>
        <dbReference type="ARBA" id="ARBA00022692"/>
    </source>
</evidence>
<evidence type="ECO:0000259" key="18">
    <source>
        <dbReference type="Pfam" id="PF00905"/>
    </source>
</evidence>
<evidence type="ECO:0000256" key="1">
    <source>
        <dbReference type="ARBA" id="ARBA00022475"/>
    </source>
</evidence>
<dbReference type="SUPFAM" id="SSF56601">
    <property type="entry name" value="beta-lactamase/transpeptidase-like"/>
    <property type="match status" value="1"/>
</dbReference>
<dbReference type="InterPro" id="IPR023346">
    <property type="entry name" value="Lysozyme-like_dom_sf"/>
</dbReference>
<sequence>MKQWLEKLNKKIEILASSERMRFVRIGGGVFWNLTLLAIIFIAATLLFVGGVGAGYFASLTKDEPLRSKEEMREQIFSYEETSELYFANDIYIGKIRTDLDRRETSLANISPSLINAVLATEDEYFREHTGIVPKAVLRGLLQDVSNSSTQTGGSTLTQQLIKNQILTNEVSYERKAKEILLAYRLEHFMTKEEILEAYLNIIPYGRNSSGRNIAGIETAAQGIFSVSASKLNLPQAAYIAGIPQAPFTYTPFTNKGEQKSAEGMQPGIDRMKTVLYRMQEAGYITKKEYDEAIAYDISKDFKGYEIRPEEKYPWLTAELELRSKEIFAKILAEKDGIDPDRLKEEENLNEKYTILADRTIRSGGYRIYSTINKDMYDAMKKVTEEFTLYGQTYKKKEKDPETGEEIEVDVPVQTGSMVIENKTGRILSFVGGRDHEIEQLNHATQAYRSNGSTMKPLLAYAPALDYGVIGAGSPVVDVKFKRSYDNYEPVNYIPTQELGIIPARQAVASSQNLAVLRLYDSILDRRPATYLEKMGFSKLTEGDYVNLSTSIGGITHGATVEENTNAYTTFANNGQFNDAYMIERIEDLDGNIIYEHEATPVDVFAPETAYMMTDMLRGVMKQGGTATLAKSQLKFSSDFAAKTGTTQDHKDVWLVGYNPNISVGVWLGYDQPRTLYAFNNRYQHPSQRVNRLWANYLNTLYDIDPELVGTKETFKKPEGVVTRSFCGISGLAPSTSCANAGLVTSDLFNKNVFLPSQPDDSFVSSTSVVINGNTYAALPNTPTEFVQMSGFGLNQAFVDRMLGRLGGDASKLLSFTSGKGVVTGAPFSADSAPPQPVYATLANGSLSWTASSSNDVVGYRVYSVTDQGRSLVRSLKSYEGYRVSVSPGVRYIVVAVDITGLESGYSNEVGEVVETAPPETEDEENVVPGEVIEEPEEPEDLDEIEVDVDPVEPSGE</sequence>
<comment type="caution">
    <text evidence="20">The sequence shown here is derived from an EMBL/GenBank/DDBJ whole genome shotgun (WGS) entry which is preliminary data.</text>
</comment>
<gene>
    <name evidence="20" type="ORF">CBM15_17230</name>
</gene>
<dbReference type="Pfam" id="PF00912">
    <property type="entry name" value="Transgly"/>
    <property type="match status" value="1"/>
</dbReference>
<evidence type="ECO:0000256" key="15">
    <source>
        <dbReference type="ARBA" id="ARBA00049902"/>
    </source>
</evidence>
<evidence type="ECO:0000313" key="20">
    <source>
        <dbReference type="EMBL" id="OUZ37547.1"/>
    </source>
</evidence>
<keyword evidence="12" id="KW-0511">Multifunctional enzyme</keyword>
<evidence type="ECO:0000256" key="8">
    <source>
        <dbReference type="ARBA" id="ARBA00022960"/>
    </source>
</evidence>
<accession>A0ABX3ZDQ0</accession>
<keyword evidence="5" id="KW-0808">Transferase</keyword>
<keyword evidence="11 17" id="KW-0472">Membrane</keyword>
<dbReference type="Gene3D" id="3.40.710.10">
    <property type="entry name" value="DD-peptidase/beta-lactamase superfamily"/>
    <property type="match status" value="1"/>
</dbReference>
<proteinExistence type="predicted"/>
<evidence type="ECO:0000313" key="21">
    <source>
        <dbReference type="Proteomes" id="UP000196594"/>
    </source>
</evidence>
<dbReference type="InterPro" id="IPR001264">
    <property type="entry name" value="Glyco_trans_51"/>
</dbReference>
<keyword evidence="13" id="KW-0961">Cell wall biogenesis/degradation</keyword>
<comment type="catalytic activity">
    <reaction evidence="15">
        <text>[GlcNAc-(1-&gt;4)-Mur2Ac(oyl-L-Ala-gamma-D-Glu-L-Lys-D-Ala-D-Ala)](n)-di-trans,octa-cis-undecaprenyl diphosphate + beta-D-GlcNAc-(1-&gt;4)-Mur2Ac(oyl-L-Ala-gamma-D-Glu-L-Lys-D-Ala-D-Ala)-di-trans,octa-cis-undecaprenyl diphosphate = [GlcNAc-(1-&gt;4)-Mur2Ac(oyl-L-Ala-gamma-D-Glu-L-Lys-D-Ala-D-Ala)](n+1)-di-trans,octa-cis-undecaprenyl diphosphate + di-trans,octa-cis-undecaprenyl diphosphate + H(+)</text>
        <dbReference type="Rhea" id="RHEA:23708"/>
        <dbReference type="Rhea" id="RHEA-COMP:9602"/>
        <dbReference type="Rhea" id="RHEA-COMP:9603"/>
        <dbReference type="ChEBI" id="CHEBI:15378"/>
        <dbReference type="ChEBI" id="CHEBI:58405"/>
        <dbReference type="ChEBI" id="CHEBI:60033"/>
        <dbReference type="ChEBI" id="CHEBI:78435"/>
        <dbReference type="EC" id="2.4.99.28"/>
    </reaction>
</comment>
<evidence type="ECO:0000256" key="11">
    <source>
        <dbReference type="ARBA" id="ARBA00023136"/>
    </source>
</evidence>
<keyword evidence="10 17" id="KW-1133">Transmembrane helix</keyword>
<dbReference type="RefSeq" id="WP_087618430.1">
    <property type="nucleotide sequence ID" value="NZ_JAFBEY010000012.1"/>
</dbReference>
<reference evidence="20 21" key="1">
    <citation type="journal article" date="2017" name="Int. J. Syst. Evol. Microbiol.">
        <title>Solibacillus kalamii sp. nov., isolated from a high-efficiency particulate arrestance filter system used in the International Space Station.</title>
        <authorList>
            <person name="Checinska Sielaff A."/>
            <person name="Kumar R.M."/>
            <person name="Pal D."/>
            <person name="Mayilraj S."/>
            <person name="Venkateswaran K."/>
        </authorList>
    </citation>
    <scope>NUCLEOTIDE SEQUENCE [LARGE SCALE GENOMIC DNA]</scope>
    <source>
        <strain evidence="20 21">ISSFR-015</strain>
    </source>
</reference>
<evidence type="ECO:0000256" key="3">
    <source>
        <dbReference type="ARBA" id="ARBA00022670"/>
    </source>
</evidence>
<evidence type="ECO:0000256" key="10">
    <source>
        <dbReference type="ARBA" id="ARBA00022989"/>
    </source>
</evidence>
<dbReference type="EMBL" id="NHNT01000015">
    <property type="protein sequence ID" value="OUZ37547.1"/>
    <property type="molecule type" value="Genomic_DNA"/>
</dbReference>
<keyword evidence="7" id="KW-0378">Hydrolase</keyword>
<dbReference type="InterPro" id="IPR050396">
    <property type="entry name" value="Glycosyltr_51/Transpeptidase"/>
</dbReference>
<dbReference type="PANTHER" id="PTHR32282">
    <property type="entry name" value="BINDING PROTEIN TRANSPEPTIDASE, PUTATIVE-RELATED"/>
    <property type="match status" value="1"/>
</dbReference>
<evidence type="ECO:0000256" key="14">
    <source>
        <dbReference type="ARBA" id="ARBA00034000"/>
    </source>
</evidence>
<organism evidence="20 21">
    <name type="scientific">Solibacillus kalamii</name>
    <dbReference type="NCBI Taxonomy" id="1748298"/>
    <lineage>
        <taxon>Bacteria</taxon>
        <taxon>Bacillati</taxon>
        <taxon>Bacillota</taxon>
        <taxon>Bacilli</taxon>
        <taxon>Bacillales</taxon>
        <taxon>Caryophanaceae</taxon>
        <taxon>Solibacillus</taxon>
    </lineage>
</organism>
<evidence type="ECO:0000256" key="12">
    <source>
        <dbReference type="ARBA" id="ARBA00023268"/>
    </source>
</evidence>
<keyword evidence="2" id="KW-0121">Carboxypeptidase</keyword>
<evidence type="ECO:0000256" key="5">
    <source>
        <dbReference type="ARBA" id="ARBA00022679"/>
    </source>
</evidence>
<keyword evidence="4" id="KW-0328">Glycosyltransferase</keyword>
<feature type="compositionally biased region" description="Acidic residues" evidence="16">
    <location>
        <begin position="920"/>
        <end position="957"/>
    </location>
</feature>
<feature type="region of interest" description="Disordered" evidence="16">
    <location>
        <begin position="915"/>
        <end position="957"/>
    </location>
</feature>
<keyword evidence="9" id="KW-0573">Peptidoglycan synthesis</keyword>
<evidence type="ECO:0000259" key="19">
    <source>
        <dbReference type="Pfam" id="PF00912"/>
    </source>
</evidence>
<protein>
    <submittedName>
        <fullName evidence="20">Peptidoglycan glycosyltransferase</fullName>
    </submittedName>
</protein>
<dbReference type="InterPro" id="IPR001460">
    <property type="entry name" value="PCN-bd_Tpept"/>
</dbReference>
<feature type="domain" description="Penicillin-binding protein transpeptidase" evidence="18">
    <location>
        <begin position="418"/>
        <end position="661"/>
    </location>
</feature>
<dbReference type="Gene3D" id="1.10.3810.10">
    <property type="entry name" value="Biosynthetic peptidoglycan transglycosylase-like"/>
    <property type="match status" value="1"/>
</dbReference>
<keyword evidence="1" id="KW-1003">Cell membrane</keyword>
<feature type="domain" description="Glycosyl transferase family 51" evidence="19">
    <location>
        <begin position="93"/>
        <end position="280"/>
    </location>
</feature>
<dbReference type="Proteomes" id="UP000196594">
    <property type="component" value="Unassembled WGS sequence"/>
</dbReference>
<evidence type="ECO:0000256" key="9">
    <source>
        <dbReference type="ARBA" id="ARBA00022984"/>
    </source>
</evidence>
<dbReference type="PANTHER" id="PTHR32282:SF32">
    <property type="entry name" value="PENICILLIN-BINDING PROTEIN 2A"/>
    <property type="match status" value="1"/>
</dbReference>
<evidence type="ECO:0000256" key="2">
    <source>
        <dbReference type="ARBA" id="ARBA00022645"/>
    </source>
</evidence>
<dbReference type="Gene3D" id="2.60.40.10">
    <property type="entry name" value="Immunoglobulins"/>
    <property type="match status" value="1"/>
</dbReference>
<dbReference type="Pfam" id="PF00905">
    <property type="entry name" value="Transpeptidase"/>
    <property type="match status" value="1"/>
</dbReference>
<evidence type="ECO:0000256" key="7">
    <source>
        <dbReference type="ARBA" id="ARBA00022801"/>
    </source>
</evidence>
<dbReference type="InterPro" id="IPR036950">
    <property type="entry name" value="PBP_transglycosylase"/>
</dbReference>
<evidence type="ECO:0000256" key="4">
    <source>
        <dbReference type="ARBA" id="ARBA00022676"/>
    </source>
</evidence>
<dbReference type="SUPFAM" id="SSF53955">
    <property type="entry name" value="Lysozyme-like"/>
    <property type="match status" value="1"/>
</dbReference>
<dbReference type="InterPro" id="IPR013783">
    <property type="entry name" value="Ig-like_fold"/>
</dbReference>
<comment type="catalytic activity">
    <reaction evidence="14">
        <text>Preferential cleavage: (Ac)2-L-Lys-D-Ala-|-D-Ala. Also transpeptidation of peptidyl-alanyl moieties that are N-acyl substituents of D-alanine.</text>
        <dbReference type="EC" id="3.4.16.4"/>
    </reaction>
</comment>
<evidence type="ECO:0000256" key="17">
    <source>
        <dbReference type="SAM" id="Phobius"/>
    </source>
</evidence>
<evidence type="ECO:0000256" key="13">
    <source>
        <dbReference type="ARBA" id="ARBA00023316"/>
    </source>
</evidence>
<dbReference type="Gene3D" id="3.90.1310.40">
    <property type="match status" value="1"/>
</dbReference>
<dbReference type="InterPro" id="IPR012338">
    <property type="entry name" value="Beta-lactam/transpept-like"/>
</dbReference>
<keyword evidence="3" id="KW-0645">Protease</keyword>
<keyword evidence="6 17" id="KW-0812">Transmembrane</keyword>
<evidence type="ECO:0000256" key="16">
    <source>
        <dbReference type="SAM" id="MobiDB-lite"/>
    </source>
</evidence>
<feature type="transmembrane region" description="Helical" evidence="17">
    <location>
        <begin position="30"/>
        <end position="58"/>
    </location>
</feature>
<name>A0ABX3ZDQ0_9BACL</name>
<keyword evidence="8" id="KW-0133">Cell shape</keyword>
<keyword evidence="21" id="KW-1185">Reference proteome</keyword>